<comment type="caution">
    <text evidence="1">The sequence shown here is derived from an EMBL/GenBank/DDBJ whole genome shotgun (WGS) entry which is preliminary data.</text>
</comment>
<organism evidence="1 2">
    <name type="scientific">Arsenicibacter rosenii</name>
    <dbReference type="NCBI Taxonomy" id="1750698"/>
    <lineage>
        <taxon>Bacteria</taxon>
        <taxon>Pseudomonadati</taxon>
        <taxon>Bacteroidota</taxon>
        <taxon>Cytophagia</taxon>
        <taxon>Cytophagales</taxon>
        <taxon>Spirosomataceae</taxon>
        <taxon>Arsenicibacter</taxon>
    </lineage>
</organism>
<name>A0A1S2VEM3_9BACT</name>
<evidence type="ECO:0000313" key="1">
    <source>
        <dbReference type="EMBL" id="OIN57174.1"/>
    </source>
</evidence>
<evidence type="ECO:0000313" key="2">
    <source>
        <dbReference type="Proteomes" id="UP000181790"/>
    </source>
</evidence>
<dbReference type="EMBL" id="MORL01000014">
    <property type="protein sequence ID" value="OIN57174.1"/>
    <property type="molecule type" value="Genomic_DNA"/>
</dbReference>
<dbReference type="Proteomes" id="UP000181790">
    <property type="component" value="Unassembled WGS sequence"/>
</dbReference>
<dbReference type="OrthoDB" id="794480at2"/>
<dbReference type="RefSeq" id="WP_071505107.1">
    <property type="nucleotide sequence ID" value="NZ_MORL01000014.1"/>
</dbReference>
<sequence>MDTSEELTAKALDANWENLIGQLEKFIGKRPADLNSVLFLIGMQELGRGPKRFTKEQKQDLLHIATCSVLSLRGYYRFDGFDLDGWPQYSLQKPVPRHDLSEQEVFLKEHVILYFEHHQLI</sequence>
<accession>A0A1S2VEM3</accession>
<gene>
    <name evidence="1" type="ORF">BLX24_20640</name>
</gene>
<proteinExistence type="predicted"/>
<protein>
    <submittedName>
        <fullName evidence="1">Uncharacterized protein</fullName>
    </submittedName>
</protein>
<keyword evidence="2" id="KW-1185">Reference proteome</keyword>
<reference evidence="1 2" key="1">
    <citation type="submission" date="2016-10" db="EMBL/GenBank/DDBJ databases">
        <title>Arsenicibacter rosenii gen. nov., sp. nov., an efficient arsenic-methylating bacterium isolated from an arsenic-contaminated paddy soil.</title>
        <authorList>
            <person name="Huang K."/>
        </authorList>
    </citation>
    <scope>NUCLEOTIDE SEQUENCE [LARGE SCALE GENOMIC DNA]</scope>
    <source>
        <strain evidence="1 2">SM-1</strain>
    </source>
</reference>
<dbReference type="AlphaFoldDB" id="A0A1S2VEM3"/>